<accession>A0A832DF67</accession>
<evidence type="ECO:0000259" key="1">
    <source>
        <dbReference type="PROSITE" id="PS51746"/>
    </source>
</evidence>
<dbReference type="CDD" id="cd00143">
    <property type="entry name" value="PP2Cc"/>
    <property type="match status" value="1"/>
</dbReference>
<dbReference type="AlphaFoldDB" id="A0A832DF67"/>
<reference evidence="2" key="1">
    <citation type="journal article" date="2020" name="mSystems">
        <title>Genome- and Community-Level Interaction Insights into Carbon Utilization and Element Cycling Functions of Hydrothermarchaeota in Hydrothermal Sediment.</title>
        <authorList>
            <person name="Zhou Z."/>
            <person name="Liu Y."/>
            <person name="Xu W."/>
            <person name="Pan J."/>
            <person name="Luo Z.H."/>
            <person name="Li M."/>
        </authorList>
    </citation>
    <scope>NUCLEOTIDE SEQUENCE [LARGE SCALE GENOMIC DNA]</scope>
    <source>
        <strain evidence="2">SpSt-500</strain>
    </source>
</reference>
<feature type="domain" description="PPM-type phosphatase" evidence="1">
    <location>
        <begin position="5"/>
        <end position="239"/>
    </location>
</feature>
<evidence type="ECO:0000313" key="2">
    <source>
        <dbReference type="EMBL" id="HGT46890.1"/>
    </source>
</evidence>
<dbReference type="EMBL" id="DSVI01000004">
    <property type="protein sequence ID" value="HGT46890.1"/>
    <property type="molecule type" value="Genomic_DNA"/>
</dbReference>
<protein>
    <submittedName>
        <fullName evidence="2">Serine/threonine-protein phosphatase</fullName>
    </submittedName>
</protein>
<dbReference type="Pfam" id="PF13672">
    <property type="entry name" value="PP2C_2"/>
    <property type="match status" value="1"/>
</dbReference>
<comment type="caution">
    <text evidence="2">The sequence shown here is derived from an EMBL/GenBank/DDBJ whole genome shotgun (WGS) entry which is preliminary data.</text>
</comment>
<dbReference type="SMART" id="SM00331">
    <property type="entry name" value="PP2C_SIG"/>
    <property type="match status" value="1"/>
</dbReference>
<dbReference type="SMART" id="SM00332">
    <property type="entry name" value="PP2Cc"/>
    <property type="match status" value="1"/>
</dbReference>
<dbReference type="InterPro" id="IPR001932">
    <property type="entry name" value="PPM-type_phosphatase-like_dom"/>
</dbReference>
<sequence length="249" mass="28225">MEQYLITKFTAKGSSKATNEDAVEAVFIDGGLLCILCDGVGADSEPEVASRITVTAVKNLFDASKQSDYLERIKEIFIDTNDFLIKYSNQKKDKLPMTTTLDLLYIKDSVAYWGHIGDSRIYYFRENSLRQLTKDHTLIQKLIDEGYLTLKQAANHPSGHILIRALGKENAEADFSKMRLSHSDHHKFLLCSDGVTGLISDSELQQILKYDSENFQSKIISLVRSRGAIDDYSFILLEKVNNNDWKENN</sequence>
<name>A0A832DF67_9BACT</name>
<dbReference type="SUPFAM" id="SSF81606">
    <property type="entry name" value="PP2C-like"/>
    <property type="match status" value="1"/>
</dbReference>
<dbReference type="PROSITE" id="PS51746">
    <property type="entry name" value="PPM_2"/>
    <property type="match status" value="1"/>
</dbReference>
<organism evidence="2">
    <name type="scientific">Ignavibacterium album</name>
    <dbReference type="NCBI Taxonomy" id="591197"/>
    <lineage>
        <taxon>Bacteria</taxon>
        <taxon>Pseudomonadati</taxon>
        <taxon>Ignavibacteriota</taxon>
        <taxon>Ignavibacteria</taxon>
        <taxon>Ignavibacteriales</taxon>
        <taxon>Ignavibacteriaceae</taxon>
        <taxon>Ignavibacterium</taxon>
    </lineage>
</organism>
<gene>
    <name evidence="2" type="ORF">ENS56_02530</name>
</gene>
<dbReference type="Gene3D" id="3.60.40.10">
    <property type="entry name" value="PPM-type phosphatase domain"/>
    <property type="match status" value="1"/>
</dbReference>
<dbReference type="InterPro" id="IPR036457">
    <property type="entry name" value="PPM-type-like_dom_sf"/>
</dbReference>
<proteinExistence type="predicted"/>